<reference evidence="4" key="1">
    <citation type="submission" date="2015-11" db="EMBL/GenBank/DDBJ databases">
        <authorList>
            <person name="Varghese N."/>
        </authorList>
    </citation>
    <scope>NUCLEOTIDE SEQUENCE [LARGE SCALE GENOMIC DNA]</scope>
    <source>
        <strain evidence="4">JGI-23</strain>
    </source>
</reference>
<evidence type="ECO:0000256" key="1">
    <source>
        <dbReference type="ARBA" id="ARBA00023118"/>
    </source>
</evidence>
<organism evidence="3 4">
    <name type="scientific">Candidatus Chryseopegocella kryptomonas</name>
    <dbReference type="NCBI Taxonomy" id="1633643"/>
    <lineage>
        <taxon>Bacteria</taxon>
        <taxon>Pseudomonadati</taxon>
        <taxon>Candidatus Kryptoniota</taxon>
        <taxon>Candidatus Chryseopegocella</taxon>
    </lineage>
</organism>
<dbReference type="PANTHER" id="PTHR39965">
    <property type="entry name" value="CRISPR SYSTEM CMR SUBUNIT CMR6"/>
    <property type="match status" value="1"/>
</dbReference>
<dbReference type="InterPro" id="IPR005537">
    <property type="entry name" value="RAMP_III_fam"/>
</dbReference>
<proteinExistence type="predicted"/>
<name>A0A0P1NZK1_9BACT</name>
<dbReference type="GO" id="GO:0051607">
    <property type="term" value="P:defense response to virus"/>
    <property type="evidence" value="ECO:0007669"/>
    <property type="project" value="UniProtKB-KW"/>
</dbReference>
<evidence type="ECO:0000313" key="4">
    <source>
        <dbReference type="Proteomes" id="UP000199197"/>
    </source>
</evidence>
<dbReference type="Proteomes" id="UP000199197">
    <property type="component" value="Unassembled WGS sequence"/>
</dbReference>
<dbReference type="EMBL" id="CZVW01000026">
    <property type="protein sequence ID" value="CUT04652.1"/>
    <property type="molecule type" value="Genomic_DNA"/>
</dbReference>
<protein>
    <submittedName>
        <fullName evidence="3">CRISPR-associated protein, Cmr6 family</fullName>
    </submittedName>
</protein>
<keyword evidence="4" id="KW-1185">Reference proteome</keyword>
<dbReference type="AlphaFoldDB" id="A0A0P1NZK1"/>
<dbReference type="PANTHER" id="PTHR39965:SF1">
    <property type="entry name" value="CRISPR SYSTEM CMR SUBUNIT CMR6"/>
    <property type="match status" value="1"/>
</dbReference>
<evidence type="ECO:0000259" key="2">
    <source>
        <dbReference type="Pfam" id="PF03787"/>
    </source>
</evidence>
<evidence type="ECO:0000313" key="3">
    <source>
        <dbReference type="EMBL" id="CUT04652.1"/>
    </source>
</evidence>
<dbReference type="InterPro" id="IPR010172">
    <property type="entry name" value="CRISPR-assoc_prot_TM1791"/>
</dbReference>
<dbReference type="RefSeq" id="WP_092350949.1">
    <property type="nucleotide sequence ID" value="NZ_CZVW01000026.1"/>
</dbReference>
<accession>A0A0P1NZK1</accession>
<keyword evidence="1" id="KW-0051">Antiviral defense</keyword>
<sequence>MKEERFKIEGEVWFGGAKNFKRDISVQERKEREAKEKFIDKIKEVFKESFCEKLLNQQKNEEKFVCWSNLILILNKYVPIVYARVSNKKNQGEDSIWLNYAVGEESKKVFLDVLIETFNNSFYFKQSLESLKKRIEVKIQILENQHYEKIPVQPLKTQSCLIIGLGSQHVLETSITLHHIFGVPYIPGSALKGVCRAVVFWKLAEDKRIQNNQNELEEFQKKFYGELAKDDEEILKYQILFGAQNFKGLLLFLDAYPYPTENNSQIFDLDVMNVHYPSYYEGSGTPGDWENPRPIFFLVVKEGVEFQFNVLFDKFRAEEILKMTDEELKKNGLPEKIKELTSNLLNSNLKNEMEYILKQAISEFGVGSKTRLGYGLFQEIQ</sequence>
<gene>
    <name evidence="3" type="ORF">JGI23_01773</name>
</gene>
<dbReference type="NCBIfam" id="TIGR01898">
    <property type="entry name" value="cas_TM1791_cmr6"/>
    <property type="match status" value="1"/>
</dbReference>
<dbReference type="OrthoDB" id="9813956at2"/>
<feature type="domain" description="CRISPR type III-associated protein" evidence="2">
    <location>
        <begin position="155"/>
        <end position="377"/>
    </location>
</feature>
<dbReference type="Pfam" id="PF03787">
    <property type="entry name" value="RAMPs"/>
    <property type="match status" value="1"/>
</dbReference>